<gene>
    <name evidence="3" type="primary">LOC103702215</name>
</gene>
<evidence type="ECO:0000313" key="3">
    <source>
        <dbReference type="RefSeq" id="XP_038981080.1"/>
    </source>
</evidence>
<dbReference type="PROSITE" id="PS52045">
    <property type="entry name" value="NEPROSIN_PEP_CD"/>
    <property type="match status" value="1"/>
</dbReference>
<dbReference type="AlphaFoldDB" id="A0A8B9A377"/>
<sequence>MNTGTRIPAEAEIEGLLKKLNKPSVKTIQSEDGDVVDCVDIYKQPAFDHPLLKNHTIMVRFLSCLMRPSFLPKVKKDNFSLEATGQQIWQRRGSCPSGTIPIQRIRKRDLLKAGSFGHGGLSTYEPQNCTVQTAGATESELQPYYGVKAYISVWDLLVVSGEWSLNSVAAVNHGSLVEAGWGNLSTFPLMRKAHLGLQFNAFQDDIQQSWWFLLSDEIVGYWPMSIVPNLPSAKQVEWLGKVCDTETRGYHTTTQMGNGHFPSEGHLKSSFFRDMFMKTKHADFDYPLHLEYTKIRHCYDVEQDEYAVHLYYGGPGGPCCDGRCS</sequence>
<protein>
    <submittedName>
        <fullName evidence="3">Uncharacterized protein LOC103702215</fullName>
    </submittedName>
</protein>
<dbReference type="PANTHER" id="PTHR31589">
    <property type="entry name" value="PROTEIN, PUTATIVE (DUF239)-RELATED-RELATED"/>
    <property type="match status" value="1"/>
</dbReference>
<reference evidence="2" key="1">
    <citation type="journal article" date="2019" name="Nat. Commun.">
        <title>Genome-wide association mapping of date palm fruit traits.</title>
        <authorList>
            <person name="Hazzouri K.M."/>
            <person name="Gros-Balthazard M."/>
            <person name="Flowers J.M."/>
            <person name="Copetti D."/>
            <person name="Lemansour A."/>
            <person name="Lebrun M."/>
            <person name="Masmoudi K."/>
            <person name="Ferrand S."/>
            <person name="Dhar M.I."/>
            <person name="Fresquez Z.A."/>
            <person name="Rosas U."/>
            <person name="Zhang J."/>
            <person name="Talag J."/>
            <person name="Lee S."/>
            <person name="Kudrna D."/>
            <person name="Powell R.F."/>
            <person name="Leitch I.J."/>
            <person name="Krueger R.R."/>
            <person name="Wing R.A."/>
            <person name="Amiri K.M.A."/>
            <person name="Purugganan M.D."/>
        </authorList>
    </citation>
    <scope>NUCLEOTIDE SEQUENCE [LARGE SCALE GENOMIC DNA]</scope>
    <source>
        <strain evidence="2">cv. Khalas</strain>
    </source>
</reference>
<dbReference type="Proteomes" id="UP000228380">
    <property type="component" value="Chromosome 3"/>
</dbReference>
<reference evidence="3" key="2">
    <citation type="submission" date="2025-08" db="UniProtKB">
        <authorList>
            <consortium name="RefSeq"/>
        </authorList>
    </citation>
    <scope>IDENTIFICATION</scope>
    <source>
        <tissue evidence="3">Young leaves</tissue>
    </source>
</reference>
<dbReference type="GeneID" id="103702215"/>
<dbReference type="InterPro" id="IPR025521">
    <property type="entry name" value="Neprosin_propep"/>
</dbReference>
<organism evidence="2 3">
    <name type="scientific">Phoenix dactylifera</name>
    <name type="common">Date palm</name>
    <dbReference type="NCBI Taxonomy" id="42345"/>
    <lineage>
        <taxon>Eukaryota</taxon>
        <taxon>Viridiplantae</taxon>
        <taxon>Streptophyta</taxon>
        <taxon>Embryophyta</taxon>
        <taxon>Tracheophyta</taxon>
        <taxon>Spermatophyta</taxon>
        <taxon>Magnoliopsida</taxon>
        <taxon>Liliopsida</taxon>
        <taxon>Arecaceae</taxon>
        <taxon>Coryphoideae</taxon>
        <taxon>Phoeniceae</taxon>
        <taxon>Phoenix</taxon>
    </lineage>
</organism>
<dbReference type="Pfam" id="PF14365">
    <property type="entry name" value="Neprosin_AP"/>
    <property type="match status" value="1"/>
</dbReference>
<dbReference type="Pfam" id="PF03080">
    <property type="entry name" value="Neprosin"/>
    <property type="match status" value="1"/>
</dbReference>
<dbReference type="KEGG" id="pda:103702215"/>
<dbReference type="InterPro" id="IPR004314">
    <property type="entry name" value="Neprosin"/>
</dbReference>
<evidence type="ECO:0000259" key="1">
    <source>
        <dbReference type="PROSITE" id="PS52045"/>
    </source>
</evidence>
<keyword evidence="2" id="KW-1185">Reference proteome</keyword>
<dbReference type="OrthoDB" id="1858978at2759"/>
<feature type="domain" description="Neprosin PEP catalytic" evidence="1">
    <location>
        <begin position="41"/>
        <end position="321"/>
    </location>
</feature>
<dbReference type="RefSeq" id="XP_038981080.1">
    <property type="nucleotide sequence ID" value="XM_039125152.1"/>
</dbReference>
<dbReference type="InterPro" id="IPR053168">
    <property type="entry name" value="Glutamic_endopeptidase"/>
</dbReference>
<name>A0A8B9A377_PHODC</name>
<accession>A0A8B9A377</accession>
<proteinExistence type="predicted"/>
<dbReference type="PANTHER" id="PTHR31589:SF57">
    <property type="entry name" value="OS06G0474500 PROTEIN"/>
    <property type="match status" value="1"/>
</dbReference>
<evidence type="ECO:0000313" key="2">
    <source>
        <dbReference type="Proteomes" id="UP000228380"/>
    </source>
</evidence>